<organism evidence="5 6">
    <name type="scientific">Bergeyella cardium</name>
    <dbReference type="NCBI Taxonomy" id="1585976"/>
    <lineage>
        <taxon>Bacteria</taxon>
        <taxon>Pseudomonadati</taxon>
        <taxon>Bacteroidota</taxon>
        <taxon>Flavobacteriia</taxon>
        <taxon>Flavobacteriales</taxon>
        <taxon>Weeksellaceae</taxon>
        <taxon>Bergeyella</taxon>
    </lineage>
</organism>
<dbReference type="InterPro" id="IPR024185">
    <property type="entry name" value="FTHF_cligase-like_sf"/>
</dbReference>
<evidence type="ECO:0000256" key="1">
    <source>
        <dbReference type="ARBA" id="ARBA00010638"/>
    </source>
</evidence>
<evidence type="ECO:0000256" key="2">
    <source>
        <dbReference type="ARBA" id="ARBA00022741"/>
    </source>
</evidence>
<dbReference type="GO" id="GO:0030272">
    <property type="term" value="F:5-formyltetrahydrofolate cyclo-ligase activity"/>
    <property type="evidence" value="ECO:0007669"/>
    <property type="project" value="UniProtKB-EC"/>
</dbReference>
<dbReference type="Proteomes" id="UP000464318">
    <property type="component" value="Chromosome"/>
</dbReference>
<dbReference type="PANTHER" id="PTHR23407:SF1">
    <property type="entry name" value="5-FORMYLTETRAHYDROFOLATE CYCLO-LIGASE"/>
    <property type="match status" value="1"/>
</dbReference>
<dbReference type="EC" id="6.3.3.2" evidence="4"/>
<dbReference type="PANTHER" id="PTHR23407">
    <property type="entry name" value="ATPASE INHIBITOR/5-FORMYLTETRAHYDROFOLATE CYCLO-LIGASE"/>
    <property type="match status" value="1"/>
</dbReference>
<protein>
    <recommendedName>
        <fullName evidence="4">5-formyltetrahydrofolate cyclo-ligase</fullName>
        <ecNumber evidence="4">6.3.3.2</ecNumber>
    </recommendedName>
</protein>
<dbReference type="GO" id="GO:0009396">
    <property type="term" value="P:folic acid-containing compound biosynthetic process"/>
    <property type="evidence" value="ECO:0007669"/>
    <property type="project" value="TreeGrafter"/>
</dbReference>
<dbReference type="GO" id="GO:0005524">
    <property type="term" value="F:ATP binding"/>
    <property type="evidence" value="ECO:0007669"/>
    <property type="project" value="UniProtKB-KW"/>
</dbReference>
<keyword evidence="2 4" id="KW-0547">Nucleotide-binding</keyword>
<keyword evidence="4" id="KW-0460">Magnesium</keyword>
<dbReference type="Gene3D" id="3.40.50.10420">
    <property type="entry name" value="NagB/RpiA/CoA transferase-like"/>
    <property type="match status" value="1"/>
</dbReference>
<dbReference type="GO" id="GO:0035999">
    <property type="term" value="P:tetrahydrofolate interconversion"/>
    <property type="evidence" value="ECO:0007669"/>
    <property type="project" value="TreeGrafter"/>
</dbReference>
<dbReference type="Pfam" id="PF01812">
    <property type="entry name" value="5-FTHF_cyc-lig"/>
    <property type="match status" value="1"/>
</dbReference>
<evidence type="ECO:0000313" key="5">
    <source>
        <dbReference type="EMBL" id="QHN65352.1"/>
    </source>
</evidence>
<keyword evidence="4" id="KW-0479">Metal-binding</keyword>
<name>A0A6P1QTB3_9FLAO</name>
<dbReference type="PIRSF" id="PIRSF006806">
    <property type="entry name" value="FTHF_cligase"/>
    <property type="match status" value="1"/>
</dbReference>
<comment type="catalytic activity">
    <reaction evidence="4">
        <text>(6S)-5-formyl-5,6,7,8-tetrahydrofolate + ATP = (6R)-5,10-methenyltetrahydrofolate + ADP + phosphate</text>
        <dbReference type="Rhea" id="RHEA:10488"/>
        <dbReference type="ChEBI" id="CHEBI:30616"/>
        <dbReference type="ChEBI" id="CHEBI:43474"/>
        <dbReference type="ChEBI" id="CHEBI:57455"/>
        <dbReference type="ChEBI" id="CHEBI:57457"/>
        <dbReference type="ChEBI" id="CHEBI:456216"/>
        <dbReference type="EC" id="6.3.3.2"/>
    </reaction>
</comment>
<evidence type="ECO:0000313" key="6">
    <source>
        <dbReference type="Proteomes" id="UP000464318"/>
    </source>
</evidence>
<comment type="cofactor">
    <cofactor evidence="4">
        <name>Mg(2+)</name>
        <dbReference type="ChEBI" id="CHEBI:18420"/>
    </cofactor>
</comment>
<comment type="similarity">
    <text evidence="1 4">Belongs to the 5-formyltetrahydrofolate cyclo-ligase family.</text>
</comment>
<dbReference type="GO" id="GO:0046872">
    <property type="term" value="F:metal ion binding"/>
    <property type="evidence" value="ECO:0007669"/>
    <property type="project" value="UniProtKB-KW"/>
</dbReference>
<accession>A0A6P1QTB3</accession>
<keyword evidence="6" id="KW-1185">Reference proteome</keyword>
<dbReference type="KEGG" id="bcad:DBX24_05340"/>
<dbReference type="NCBIfam" id="TIGR02727">
    <property type="entry name" value="MTHFS_bact"/>
    <property type="match status" value="1"/>
</dbReference>
<gene>
    <name evidence="5" type="ORF">DBX24_05340</name>
</gene>
<evidence type="ECO:0000256" key="4">
    <source>
        <dbReference type="RuleBase" id="RU361279"/>
    </source>
</evidence>
<keyword evidence="3 4" id="KW-0067">ATP-binding</keyword>
<sequence length="190" mass="22013">MLKSELREIYLNRRKSLSDDEVKELSYQIFQNFISEFSLKEGQSLHCFLPIQKFKEIDTFLFINHFWEIGVNVFVPKVAGNSLLSIPFTSSTLLEKNKWDILEPKENEEDICHFDMVLTPLLYCDEKGNRIGYGKGFYDAFFKKINADCLKVGLSYFPPFESIDDVFSIDVPVDYLVSPSGILSFFGKRS</sequence>
<proteinExistence type="inferred from homology"/>
<dbReference type="AlphaFoldDB" id="A0A6P1QTB3"/>
<evidence type="ECO:0000256" key="3">
    <source>
        <dbReference type="ARBA" id="ARBA00022840"/>
    </source>
</evidence>
<dbReference type="InterPro" id="IPR037171">
    <property type="entry name" value="NagB/RpiA_transferase-like"/>
</dbReference>
<keyword evidence="5" id="KW-0436">Ligase</keyword>
<dbReference type="OrthoDB" id="9801938at2"/>
<dbReference type="RefSeq" id="WP_160224206.1">
    <property type="nucleotide sequence ID" value="NZ_CP029149.1"/>
</dbReference>
<reference evidence="5 6" key="1">
    <citation type="submission" date="2018-04" db="EMBL/GenBank/DDBJ databases">
        <title>Characteristic and Complete Genome Sequencing of A Novel Member of Infective Endocarditis Causative Bacteria: Bergeyella cardium QL-PH.</title>
        <authorList>
            <person name="Pan H."/>
            <person name="Sun E."/>
            <person name="Zhang Y."/>
        </authorList>
    </citation>
    <scope>NUCLEOTIDE SEQUENCE [LARGE SCALE GENOMIC DNA]</scope>
    <source>
        <strain evidence="5 6">HPQL</strain>
    </source>
</reference>
<dbReference type="SUPFAM" id="SSF100950">
    <property type="entry name" value="NagB/RpiA/CoA transferase-like"/>
    <property type="match status" value="1"/>
</dbReference>
<dbReference type="EMBL" id="CP029149">
    <property type="protein sequence ID" value="QHN65352.1"/>
    <property type="molecule type" value="Genomic_DNA"/>
</dbReference>
<dbReference type="InterPro" id="IPR002698">
    <property type="entry name" value="FTHF_cligase"/>
</dbReference>